<reference evidence="2 3" key="1">
    <citation type="journal article" date="2011" name="Science">
        <title>Comparative functional genomics of the fission yeasts.</title>
        <authorList>
            <person name="Rhind N."/>
            <person name="Chen Z."/>
            <person name="Yassour M."/>
            <person name="Thompson D.A."/>
            <person name="Haas B.J."/>
            <person name="Habib N."/>
            <person name="Wapinski I."/>
            <person name="Roy S."/>
            <person name="Lin M.F."/>
            <person name="Heiman D.I."/>
            <person name="Young S.K."/>
            <person name="Furuya K."/>
            <person name="Guo Y."/>
            <person name="Pidoux A."/>
            <person name="Chen H.M."/>
            <person name="Robbertse B."/>
            <person name="Goldberg J.M."/>
            <person name="Aoki K."/>
            <person name="Bayne E.H."/>
            <person name="Berlin A.M."/>
            <person name="Desjardins C.A."/>
            <person name="Dobbs E."/>
            <person name="Dukaj L."/>
            <person name="Fan L."/>
            <person name="FitzGerald M.G."/>
            <person name="French C."/>
            <person name="Gujja S."/>
            <person name="Hansen K."/>
            <person name="Keifenheim D."/>
            <person name="Levin J.Z."/>
            <person name="Mosher R.A."/>
            <person name="Mueller C.A."/>
            <person name="Pfiffner J."/>
            <person name="Priest M."/>
            <person name="Russ C."/>
            <person name="Smialowska A."/>
            <person name="Swoboda P."/>
            <person name="Sykes S.M."/>
            <person name="Vaughn M."/>
            <person name="Vengrova S."/>
            <person name="Yoder R."/>
            <person name="Zeng Q."/>
            <person name="Allshire R."/>
            <person name="Baulcombe D."/>
            <person name="Birren B.W."/>
            <person name="Brown W."/>
            <person name="Ekwall K."/>
            <person name="Kellis M."/>
            <person name="Leatherwood J."/>
            <person name="Levin H."/>
            <person name="Margalit H."/>
            <person name="Martienssen R."/>
            <person name="Nieduszynski C.A."/>
            <person name="Spatafora J.W."/>
            <person name="Friedman N."/>
            <person name="Dalgaard J.Z."/>
            <person name="Baumann P."/>
            <person name="Niki H."/>
            <person name="Regev A."/>
            <person name="Nusbaum C."/>
        </authorList>
    </citation>
    <scope>NUCLEOTIDE SEQUENCE [LARGE SCALE GENOMIC DNA]</scope>
    <source>
        <strain evidence="3">yFS286</strain>
    </source>
</reference>
<keyword evidence="1" id="KW-0812">Transmembrane</keyword>
<dbReference type="PANTHER" id="PTHR28019">
    <property type="entry name" value="CELL MEMBRANE PROTEIN YLR413W-RELATED"/>
    <property type="match status" value="1"/>
</dbReference>
<dbReference type="OrthoDB" id="2327445at2759"/>
<gene>
    <name evidence="2" type="ORF">SOCG_03156</name>
</gene>
<dbReference type="Proteomes" id="UP000016088">
    <property type="component" value="Unassembled WGS sequence"/>
</dbReference>
<evidence type="ECO:0000313" key="3">
    <source>
        <dbReference type="Proteomes" id="UP000016088"/>
    </source>
</evidence>
<dbReference type="HOGENOM" id="CLU_1190478_0_0_1"/>
<feature type="transmembrane region" description="Helical" evidence="1">
    <location>
        <begin position="207"/>
        <end position="235"/>
    </location>
</feature>
<dbReference type="GeneID" id="25032128"/>
<dbReference type="GO" id="GO:0031505">
    <property type="term" value="P:fungal-type cell wall organization"/>
    <property type="evidence" value="ECO:0007669"/>
    <property type="project" value="TreeGrafter"/>
</dbReference>
<proteinExistence type="predicted"/>
<dbReference type="OMA" id="ILCIINQ"/>
<protein>
    <submittedName>
        <fullName evidence="2">SUR7 family protein</fullName>
    </submittedName>
</protein>
<dbReference type="AlphaFoldDB" id="S9RIV3"/>
<evidence type="ECO:0000313" key="2">
    <source>
        <dbReference type="EMBL" id="EPX73939.1"/>
    </source>
</evidence>
<dbReference type="Pfam" id="PF06687">
    <property type="entry name" value="SUR7"/>
    <property type="match status" value="1"/>
</dbReference>
<dbReference type="Gene3D" id="1.20.140.150">
    <property type="match status" value="1"/>
</dbReference>
<keyword evidence="1" id="KW-0472">Membrane</keyword>
<dbReference type="eggNOG" id="ENOG502QRB5">
    <property type="taxonomic scope" value="Eukaryota"/>
</dbReference>
<feature type="transmembrane region" description="Helical" evidence="1">
    <location>
        <begin position="256"/>
        <end position="277"/>
    </location>
</feature>
<keyword evidence="3" id="KW-1185">Reference proteome</keyword>
<accession>S9RIV3</accession>
<keyword evidence="1" id="KW-1133">Transmembrane helix</keyword>
<dbReference type="InterPro" id="IPR009571">
    <property type="entry name" value="SUR7/Rim9-like_fungi"/>
</dbReference>
<organism evidence="2 3">
    <name type="scientific">Schizosaccharomyces octosporus (strain yFS286)</name>
    <name type="common">Fission yeast</name>
    <name type="synonym">Octosporomyces octosporus</name>
    <dbReference type="NCBI Taxonomy" id="483514"/>
    <lineage>
        <taxon>Eukaryota</taxon>
        <taxon>Fungi</taxon>
        <taxon>Dikarya</taxon>
        <taxon>Ascomycota</taxon>
        <taxon>Taphrinomycotina</taxon>
        <taxon>Schizosaccharomycetes</taxon>
        <taxon>Schizosaccharomycetales</taxon>
        <taxon>Schizosaccharomycetaceae</taxon>
        <taxon>Schizosaccharomyces</taxon>
    </lineage>
</organism>
<dbReference type="InterPro" id="IPR052413">
    <property type="entry name" value="SUR7_domain"/>
</dbReference>
<name>S9RIV3_SCHOY</name>
<dbReference type="GO" id="GO:0051285">
    <property type="term" value="C:cell cortex of cell tip"/>
    <property type="evidence" value="ECO:0007669"/>
    <property type="project" value="EnsemblFungi"/>
</dbReference>
<dbReference type="RefSeq" id="XP_013017098.1">
    <property type="nucleotide sequence ID" value="XM_013161644.1"/>
</dbReference>
<dbReference type="VEuPathDB" id="FungiDB:SOCG_03156"/>
<feature type="transmembrane region" description="Helical" evidence="1">
    <location>
        <begin position="181"/>
        <end position="201"/>
    </location>
</feature>
<dbReference type="EMBL" id="KE503206">
    <property type="protein sequence ID" value="EPX73939.1"/>
    <property type="molecule type" value="Genomic_DNA"/>
</dbReference>
<feature type="transmembrane region" description="Helical" evidence="1">
    <location>
        <begin position="6"/>
        <end position="30"/>
    </location>
</feature>
<sequence length="285" mass="31450">MGLKILRFVFMAAAVLCTAVGGLLSILCIINQTQHNIAFQNIYFVQLNTTSLFSVKNATELAQTIGQEVGGSLADQLAEVIEKDNPQVEALVTQLEREMKKVSNVPDWYSVGLWNYCKGSSKDYTNPTSCTKPSSKYYFNPIEMIENDLSNAAKTQVSLHLSDEAQYGLKISKGICYALRALYVLGFMFFIFTLASVLVSWCPFFGPLLVSVCCFFATVFTLVAACMAVAFYRVVISKVEENITMLNIPMELGKKVYAYSFISAAAGIAALIFFFIANLTSYSPV</sequence>
<evidence type="ECO:0000256" key="1">
    <source>
        <dbReference type="SAM" id="Phobius"/>
    </source>
</evidence>
<dbReference type="PANTHER" id="PTHR28019:SF2">
    <property type="entry name" value="CELL MEMBRANE PROTEIN YLR413W-RELATED"/>
    <property type="match status" value="1"/>
</dbReference>
<dbReference type="GO" id="GO:0005886">
    <property type="term" value="C:plasma membrane"/>
    <property type="evidence" value="ECO:0007669"/>
    <property type="project" value="InterPro"/>
</dbReference>